<keyword evidence="4" id="KW-1185">Reference proteome</keyword>
<accession>A0A4R5DWC4</accession>
<gene>
    <name evidence="3" type="ORF">E0F88_13815</name>
</gene>
<feature type="chain" id="PRO_5020986391" evidence="2">
    <location>
        <begin position="26"/>
        <end position="74"/>
    </location>
</feature>
<name>A0A4R5DWC4_9BACT</name>
<feature type="compositionally biased region" description="Low complexity" evidence="1">
    <location>
        <begin position="49"/>
        <end position="64"/>
    </location>
</feature>
<dbReference type="RefSeq" id="WP_131958838.1">
    <property type="nucleotide sequence ID" value="NZ_SMFL01000004.1"/>
</dbReference>
<dbReference type="PROSITE" id="PS51257">
    <property type="entry name" value="PROKAR_LIPOPROTEIN"/>
    <property type="match status" value="1"/>
</dbReference>
<dbReference type="AlphaFoldDB" id="A0A4R5DWC4"/>
<reference evidence="3 4" key="1">
    <citation type="submission" date="2019-03" db="EMBL/GenBank/DDBJ databases">
        <title>Dyadobacter AR-3-6 sp. nov., isolated from arctic soil.</title>
        <authorList>
            <person name="Chaudhary D.K."/>
        </authorList>
    </citation>
    <scope>NUCLEOTIDE SEQUENCE [LARGE SCALE GENOMIC DNA]</scope>
    <source>
        <strain evidence="3 4">AR-3-6</strain>
    </source>
</reference>
<feature type="signal peptide" evidence="2">
    <location>
        <begin position="1"/>
        <end position="25"/>
    </location>
</feature>
<dbReference type="Proteomes" id="UP000294850">
    <property type="component" value="Unassembled WGS sequence"/>
</dbReference>
<evidence type="ECO:0000256" key="1">
    <source>
        <dbReference type="SAM" id="MobiDB-lite"/>
    </source>
</evidence>
<evidence type="ECO:0000313" key="4">
    <source>
        <dbReference type="Proteomes" id="UP000294850"/>
    </source>
</evidence>
<sequence length="74" mass="7817">MEKITNKIKLSGLFAVVAVATLTFASCSSEKKAEDTETTSDSTGQIMAPDTLTPPDSLPTVDTSASTRPEPRKT</sequence>
<comment type="caution">
    <text evidence="3">The sequence shown here is derived from an EMBL/GenBank/DDBJ whole genome shotgun (WGS) entry which is preliminary data.</text>
</comment>
<evidence type="ECO:0000313" key="3">
    <source>
        <dbReference type="EMBL" id="TDE15575.1"/>
    </source>
</evidence>
<protein>
    <submittedName>
        <fullName evidence="3">Uncharacterized protein</fullName>
    </submittedName>
</protein>
<keyword evidence="2" id="KW-0732">Signal</keyword>
<organism evidence="3 4">
    <name type="scientific">Dyadobacter psychrotolerans</name>
    <dbReference type="NCBI Taxonomy" id="2541721"/>
    <lineage>
        <taxon>Bacteria</taxon>
        <taxon>Pseudomonadati</taxon>
        <taxon>Bacteroidota</taxon>
        <taxon>Cytophagia</taxon>
        <taxon>Cytophagales</taxon>
        <taxon>Spirosomataceae</taxon>
        <taxon>Dyadobacter</taxon>
    </lineage>
</organism>
<proteinExistence type="predicted"/>
<feature type="region of interest" description="Disordered" evidence="1">
    <location>
        <begin position="28"/>
        <end position="74"/>
    </location>
</feature>
<dbReference type="EMBL" id="SMFL01000004">
    <property type="protein sequence ID" value="TDE15575.1"/>
    <property type="molecule type" value="Genomic_DNA"/>
</dbReference>
<evidence type="ECO:0000256" key="2">
    <source>
        <dbReference type="SAM" id="SignalP"/>
    </source>
</evidence>